<evidence type="ECO:0000313" key="2">
    <source>
        <dbReference type="EMBL" id="HJA71008.1"/>
    </source>
</evidence>
<feature type="compositionally biased region" description="Basic and acidic residues" evidence="1">
    <location>
        <begin position="19"/>
        <end position="35"/>
    </location>
</feature>
<protein>
    <submittedName>
        <fullName evidence="2">Uncharacterized protein</fullName>
    </submittedName>
</protein>
<proteinExistence type="predicted"/>
<reference evidence="2" key="1">
    <citation type="journal article" date="2021" name="PeerJ">
        <title>Extensive microbial diversity within the chicken gut microbiome revealed by metagenomics and culture.</title>
        <authorList>
            <person name="Gilroy R."/>
            <person name="Ravi A."/>
            <person name="Getino M."/>
            <person name="Pursley I."/>
            <person name="Horton D.L."/>
            <person name="Alikhan N.F."/>
            <person name="Baker D."/>
            <person name="Gharbi K."/>
            <person name="Hall N."/>
            <person name="Watson M."/>
            <person name="Adriaenssens E.M."/>
            <person name="Foster-Nyarko E."/>
            <person name="Jarju S."/>
            <person name="Secka A."/>
            <person name="Antonio M."/>
            <person name="Oren A."/>
            <person name="Chaudhuri R.R."/>
            <person name="La Ragione R."/>
            <person name="Hildebrand F."/>
            <person name="Pallen M.J."/>
        </authorList>
    </citation>
    <scope>NUCLEOTIDE SEQUENCE</scope>
    <source>
        <strain evidence="2">CHK178-16964</strain>
    </source>
</reference>
<feature type="region of interest" description="Disordered" evidence="1">
    <location>
        <begin position="1"/>
        <end position="47"/>
    </location>
</feature>
<reference evidence="2" key="2">
    <citation type="submission" date="2021-04" db="EMBL/GenBank/DDBJ databases">
        <authorList>
            <person name="Gilroy R."/>
        </authorList>
    </citation>
    <scope>NUCLEOTIDE SEQUENCE</scope>
    <source>
        <strain evidence="2">CHK178-16964</strain>
    </source>
</reference>
<name>A0A9D2HIT7_9FIRM</name>
<dbReference type="AlphaFoldDB" id="A0A9D2HIT7"/>
<organism evidence="2 3">
    <name type="scientific">Candidatus Lachnoclostridium stercoravium</name>
    <dbReference type="NCBI Taxonomy" id="2838633"/>
    <lineage>
        <taxon>Bacteria</taxon>
        <taxon>Bacillati</taxon>
        <taxon>Bacillota</taxon>
        <taxon>Clostridia</taxon>
        <taxon>Lachnospirales</taxon>
        <taxon>Lachnospiraceae</taxon>
    </lineage>
</organism>
<evidence type="ECO:0000256" key="1">
    <source>
        <dbReference type="SAM" id="MobiDB-lite"/>
    </source>
</evidence>
<accession>A0A9D2HIT7</accession>
<comment type="caution">
    <text evidence="2">The sequence shown here is derived from an EMBL/GenBank/DDBJ whole genome shotgun (WGS) entry which is preliminary data.</text>
</comment>
<sequence>MRMDQVLAEAEKAKRKKAGEKTEKQQDRLDQKAETQEDDGDERGADI</sequence>
<dbReference type="Proteomes" id="UP000823900">
    <property type="component" value="Unassembled WGS sequence"/>
</dbReference>
<dbReference type="EMBL" id="DWZA01000051">
    <property type="protein sequence ID" value="HJA71008.1"/>
    <property type="molecule type" value="Genomic_DNA"/>
</dbReference>
<gene>
    <name evidence="2" type="ORF">IAA07_05415</name>
</gene>
<evidence type="ECO:0000313" key="3">
    <source>
        <dbReference type="Proteomes" id="UP000823900"/>
    </source>
</evidence>